<evidence type="ECO:0000313" key="8">
    <source>
        <dbReference type="Proteomes" id="UP001141327"/>
    </source>
</evidence>
<dbReference type="SUPFAM" id="SSF47188">
    <property type="entry name" value="Hemerythrin-like"/>
    <property type="match status" value="1"/>
</dbReference>
<feature type="region of interest" description="Disordered" evidence="4">
    <location>
        <begin position="711"/>
        <end position="766"/>
    </location>
</feature>
<evidence type="ECO:0000256" key="4">
    <source>
        <dbReference type="SAM" id="MobiDB-lite"/>
    </source>
</evidence>
<feature type="compositionally biased region" description="Low complexity" evidence="4">
    <location>
        <begin position="1235"/>
        <end position="1245"/>
    </location>
</feature>
<sequence length="1948" mass="208643">MFPSCVVWAHPRLAHLLDCLVPGPTRLLPVMNARDDLLSRIERGIFSTFYVMRHDSPMPRLKAFFFVIQTLQLFFLVVTIPVSFLSSQWFSIPVEILTFSFAHSLTALYVSFSICAFVIALFVACALFVGLLFQKEDSAVLWPLRFLRGCTVLISWILFVPMLGAFVDILDCRYTPDGAVHDLFPTMACWGMPHVIPSAFAILALVVYLPLAVGVALFHSRGRMDLFVMFCKGLLVVAMRLLTRHTELRAVITVACTALMCALCLLALPYHKRFANVLYTCLYWIGFLAALETTLLWFAFPQHAASWVPFVVLLGAGAVTTPLVAWLTSRRYERSLAVPSGQLARILASGAVLPSVPVTPTAGFTMPGPGRLGELAGRSSEALTPTGGDLSGASMMEPVGQPTALAAPGAPIPLADVQSHTTNAPVLATSLLYLQLTGVPAPEAVVARCWWAPAVEWSTRFLWRGKEAATDPRLVSYAEVIYAKGMARYPDSHGLLLNYAEFLQVPPQPATAPAPPLHRPCTALAPPWPSPCVYRDLMSLPPICPPPRCPRLASLQLFQRNALAAVAAVRRAAALNGAAIDTRFAVYAAERDFETQSSSTEGGARSAHVMSMLTFRRSMRQAQAAHKRAKSHVARVWTFLMRPNHDVRALPPLLDSAVEQANTALEAYSSLLQSFPTSVPLLRGYGSLLQDLYGDIELADNLFAQADQLEEDSKGDGTETGSMHSSVHGAGVASVTGTGPRPGVPSHGRGPQSLGHSRLMGGPAGGSRLSAGDNSIAGGQASVLSFLLNRHAAAAGAEEESATGAEGGGAAVVGRHATRGRLVALLLLGLHVVVAGLLVAAIMVQWTALSATSETGLIIRGTTNCSTLVERTAYWGRQMLQLALESSQPPLDLPTGDMLNGSRVVLQGAALEQFEALQRLYSDGQRLFAIAIESAARGDFTTAWLVRPPTPRSMLPRLSGQHRSASSLAPVIFPLVFGGWMVQTTMNPVLTPVVANGVLISLGMDHMNLWAYLLDYAGKARLLGQITPADLNSDPVLAQLMHVLLNGPLVLGMALVDMSIYTAAATGTNNMTMTSSQPQPRRTSVSCHPQSPLVMLTMLDMMAPLWTSLIGIVFLLGAATISLVALGRVSKERMAVLASFLSLPKDAIRSEYTRLQKKDGDGDGDESDASLTDSAGRHKVHKHGRSPIPKHSGGDTVVAPGSEKTTTLLPATEENEPEAAGAGGETSNGSGGETSGTTRRPLLAAPSPPPTPPLTVAATTRRPADVPGARLSAPSLVALGGDDDSDGALPLVVPDTVVLGPGSAHPNPPLFGQLAQPMPPSVSTRELEPLTSVTGNPDAGAPSATSNSEGDEEEQEQEEQEGGLPTSIAELLAMPMDNPASPKSPHGSAEAANLRHRRRGSRTPKPPSSLKLSATARPTVAELAPCAESKCKEPPTPSAKGASTDTSGSPQAAQSDAAEAPAPIVAKEASAKRAKQLAGVRVLSTGLWVRVLVALVGVSLLVAGSGFVGFSQALRVSVFQSQVAASGFTASSGCWWGLGAGVRTTTAGIATNLVYQLVHNRTLGCAPSPDLSPQRVEAMQQWLTRDPMFASLNTDRALLRQLVQSANANFSASQRLLSYGGQFGALYLPPGLHSLASRDDMWFHLDTCWMYALEECVPGRMAHWPVNSTLSNLVSRPAVGRMVSYDEHTYDLFNKDFEFIDTAFTWDLNDGLDRITMLYRVAFENDLASQRDLEMCSSVFLFRVNLVKGELTKTALMRALLPSSAFDSLGKTAWKSVQAMNVKAVDELHATLLELINTAREAVALMKPHQEIVEAYEALLMSLRQSFQEEERLMTKFNAPHAKSHRRDHQRYLKLVRTHPSPSAISPFAPHTWAHATAATTPSVPVGGVWMLLWGRGQYEAPLEALQSDGPEALEQLRTVLGDSSLALVHGAQMDAPLGRFLNRRGLY</sequence>
<name>A0ABQ8U7H7_9EUKA</name>
<evidence type="ECO:0000256" key="2">
    <source>
        <dbReference type="ARBA" id="ARBA00022723"/>
    </source>
</evidence>
<feature type="transmembrane region" description="Helical" evidence="5">
    <location>
        <begin position="248"/>
        <end position="270"/>
    </location>
</feature>
<feature type="transmembrane region" description="Helical" evidence="5">
    <location>
        <begin position="195"/>
        <end position="218"/>
    </location>
</feature>
<proteinExistence type="inferred from homology"/>
<protein>
    <recommendedName>
        <fullName evidence="6">TmcB/TmcC TPR repeats domain-containing protein</fullName>
    </recommendedName>
</protein>
<feature type="transmembrane region" description="Helical" evidence="5">
    <location>
        <begin position="145"/>
        <end position="167"/>
    </location>
</feature>
<dbReference type="CDD" id="cd12107">
    <property type="entry name" value="Hemerythrin"/>
    <property type="match status" value="1"/>
</dbReference>
<keyword evidence="3" id="KW-0408">Iron</keyword>
<gene>
    <name evidence="7" type="ORF">PAPYR_10577</name>
</gene>
<evidence type="ECO:0000259" key="6">
    <source>
        <dbReference type="Pfam" id="PF25474"/>
    </source>
</evidence>
<dbReference type="PANTHER" id="PTHR31600">
    <property type="entry name" value="TINY MACROCYSTS PROTEIN B-RELATED"/>
    <property type="match status" value="1"/>
</dbReference>
<organism evidence="7 8">
    <name type="scientific">Paratrimastix pyriformis</name>
    <dbReference type="NCBI Taxonomy" id="342808"/>
    <lineage>
        <taxon>Eukaryota</taxon>
        <taxon>Metamonada</taxon>
        <taxon>Preaxostyla</taxon>
        <taxon>Paratrimastigidae</taxon>
        <taxon>Paratrimastix</taxon>
    </lineage>
</organism>
<keyword evidence="5" id="KW-1133">Transmembrane helix</keyword>
<feature type="transmembrane region" description="Helical" evidence="5">
    <location>
        <begin position="225"/>
        <end position="242"/>
    </location>
</feature>
<dbReference type="InterPro" id="IPR052994">
    <property type="entry name" value="Tiny_macrocysts_regulators"/>
</dbReference>
<feature type="compositionally biased region" description="Acidic residues" evidence="4">
    <location>
        <begin position="1349"/>
        <end position="1361"/>
    </location>
</feature>
<comment type="similarity">
    <text evidence="1">Belongs to the hemerythrin family.</text>
</comment>
<dbReference type="EMBL" id="JAPMOS010000141">
    <property type="protein sequence ID" value="KAJ4454673.1"/>
    <property type="molecule type" value="Genomic_DNA"/>
</dbReference>
<feature type="compositionally biased region" description="Gly residues" evidence="4">
    <location>
        <begin position="1221"/>
        <end position="1234"/>
    </location>
</feature>
<feature type="transmembrane region" description="Helical" evidence="5">
    <location>
        <begin position="989"/>
        <end position="1013"/>
    </location>
</feature>
<dbReference type="Proteomes" id="UP001141327">
    <property type="component" value="Unassembled WGS sequence"/>
</dbReference>
<comment type="caution">
    <text evidence="7">The sequence shown here is derived from an EMBL/GenBank/DDBJ whole genome shotgun (WGS) entry which is preliminary data.</text>
</comment>
<feature type="transmembrane region" description="Helical" evidence="5">
    <location>
        <begin position="63"/>
        <end position="86"/>
    </location>
</feature>
<evidence type="ECO:0000256" key="1">
    <source>
        <dbReference type="ARBA" id="ARBA00010587"/>
    </source>
</evidence>
<feature type="transmembrane region" description="Helical" evidence="5">
    <location>
        <begin position="1487"/>
        <end position="1510"/>
    </location>
</feature>
<feature type="compositionally biased region" description="Low complexity" evidence="4">
    <location>
        <begin position="1449"/>
        <end position="1461"/>
    </location>
</feature>
<keyword evidence="5" id="KW-0812">Transmembrane</keyword>
<dbReference type="PANTHER" id="PTHR31600:SF2">
    <property type="entry name" value="GAMETE ENRICHED GENE 10 PROTEIN-RELATED"/>
    <property type="match status" value="1"/>
</dbReference>
<keyword evidence="5" id="KW-0472">Membrane</keyword>
<dbReference type="InterPro" id="IPR035938">
    <property type="entry name" value="Hemerythrin-like_sf"/>
</dbReference>
<evidence type="ECO:0000313" key="7">
    <source>
        <dbReference type="EMBL" id="KAJ4454673.1"/>
    </source>
</evidence>
<feature type="region of interest" description="Disordered" evidence="4">
    <location>
        <begin position="1155"/>
        <end position="1268"/>
    </location>
</feature>
<dbReference type="InterPro" id="IPR057352">
    <property type="entry name" value="TPR_TmcB/C"/>
</dbReference>
<keyword evidence="8" id="KW-1185">Reference proteome</keyword>
<keyword evidence="2" id="KW-0479">Metal-binding</keyword>
<feature type="domain" description="TmcB/TmcC TPR repeats" evidence="6">
    <location>
        <begin position="599"/>
        <end position="713"/>
    </location>
</feature>
<dbReference type="Pfam" id="PF25474">
    <property type="entry name" value="TPR_TmcB"/>
    <property type="match status" value="1"/>
</dbReference>
<feature type="transmembrane region" description="Helical" evidence="5">
    <location>
        <begin position="306"/>
        <end position="327"/>
    </location>
</feature>
<feature type="transmembrane region" description="Helical" evidence="5">
    <location>
        <begin position="1043"/>
        <end position="1064"/>
    </location>
</feature>
<feature type="transmembrane region" description="Helical" evidence="5">
    <location>
        <begin position="1105"/>
        <end position="1126"/>
    </location>
</feature>
<evidence type="ECO:0000256" key="3">
    <source>
        <dbReference type="ARBA" id="ARBA00023004"/>
    </source>
</evidence>
<feature type="region of interest" description="Disordered" evidence="4">
    <location>
        <begin position="1303"/>
        <end position="1461"/>
    </location>
</feature>
<feature type="transmembrane region" description="Helical" evidence="5">
    <location>
        <begin position="106"/>
        <end position="133"/>
    </location>
</feature>
<reference evidence="7" key="1">
    <citation type="journal article" date="2022" name="bioRxiv">
        <title>Genomics of Preaxostyla Flagellates Illuminates Evolutionary Transitions and the Path Towards Mitochondrial Loss.</title>
        <authorList>
            <person name="Novak L.V.F."/>
            <person name="Treitli S.C."/>
            <person name="Pyrih J."/>
            <person name="Halakuc P."/>
            <person name="Pipaliya S.V."/>
            <person name="Vacek V."/>
            <person name="Brzon O."/>
            <person name="Soukal P."/>
            <person name="Eme L."/>
            <person name="Dacks J.B."/>
            <person name="Karnkowska A."/>
            <person name="Elias M."/>
            <person name="Hampl V."/>
        </authorList>
    </citation>
    <scope>NUCLEOTIDE SEQUENCE</scope>
    <source>
        <strain evidence="7">RCP-MX</strain>
    </source>
</reference>
<feature type="transmembrane region" description="Helical" evidence="5">
    <location>
        <begin position="277"/>
        <end position="300"/>
    </location>
</feature>
<dbReference type="InterPro" id="IPR012827">
    <property type="entry name" value="Hemerythrin_metal-bd"/>
</dbReference>
<accession>A0ABQ8U7H7</accession>
<feature type="transmembrane region" description="Helical" evidence="5">
    <location>
        <begin position="822"/>
        <end position="844"/>
    </location>
</feature>
<evidence type="ECO:0000256" key="5">
    <source>
        <dbReference type="SAM" id="Phobius"/>
    </source>
</evidence>
<dbReference type="Gene3D" id="1.20.120.50">
    <property type="entry name" value="Hemerythrin-like"/>
    <property type="match status" value="1"/>
</dbReference>